<name>A0ABN3KUR8_9ACTN</name>
<dbReference type="Proteomes" id="UP001501358">
    <property type="component" value="Unassembled WGS sequence"/>
</dbReference>
<feature type="compositionally biased region" description="Basic and acidic residues" evidence="1">
    <location>
        <begin position="175"/>
        <end position="188"/>
    </location>
</feature>
<feature type="region of interest" description="Disordered" evidence="1">
    <location>
        <begin position="173"/>
        <end position="254"/>
    </location>
</feature>
<dbReference type="RefSeq" id="WP_344381233.1">
    <property type="nucleotide sequence ID" value="NZ_BAAATA010000001.1"/>
</dbReference>
<proteinExistence type="predicted"/>
<dbReference type="EMBL" id="BAAATA010000001">
    <property type="protein sequence ID" value="GAA2470636.1"/>
    <property type="molecule type" value="Genomic_DNA"/>
</dbReference>
<keyword evidence="3" id="KW-1185">Reference proteome</keyword>
<feature type="compositionally biased region" description="Basic and acidic residues" evidence="1">
    <location>
        <begin position="234"/>
        <end position="247"/>
    </location>
</feature>
<organism evidence="2 3">
    <name type="scientific">Streptomyces thermolineatus</name>
    <dbReference type="NCBI Taxonomy" id="44033"/>
    <lineage>
        <taxon>Bacteria</taxon>
        <taxon>Bacillati</taxon>
        <taxon>Actinomycetota</taxon>
        <taxon>Actinomycetes</taxon>
        <taxon>Kitasatosporales</taxon>
        <taxon>Streptomycetaceae</taxon>
        <taxon>Streptomyces</taxon>
    </lineage>
</organism>
<evidence type="ECO:0008006" key="4">
    <source>
        <dbReference type="Google" id="ProtNLM"/>
    </source>
</evidence>
<sequence>MEYILAVILLILVLVAAAATVAAVKTTRAVRRKVEQTVPQARRMVEDTTLKARSYTRPGAAGEIAQLRLSVRTSVDSTRQVLRAALSEDPALQESLALLARLEEHAGALDAELKGLEREPDRARAAQRLPELRERAGRITHAAESLRWAVRDRSRRFAADDLASLSAQIETEAGALRHWEPTEGREPAGGRTTGPAGAPGAPGAADAPGAAGRGDASRPAITGGDPLRKSTRLPWEEPARERGEQRDHRPRNGS</sequence>
<protein>
    <recommendedName>
        <fullName evidence="4">Secreted protein</fullName>
    </recommendedName>
</protein>
<evidence type="ECO:0000256" key="1">
    <source>
        <dbReference type="SAM" id="MobiDB-lite"/>
    </source>
</evidence>
<evidence type="ECO:0000313" key="3">
    <source>
        <dbReference type="Proteomes" id="UP001501358"/>
    </source>
</evidence>
<evidence type="ECO:0000313" key="2">
    <source>
        <dbReference type="EMBL" id="GAA2470636.1"/>
    </source>
</evidence>
<gene>
    <name evidence="2" type="ORF">GCM10010406_02800</name>
</gene>
<comment type="caution">
    <text evidence="2">The sequence shown here is derived from an EMBL/GenBank/DDBJ whole genome shotgun (WGS) entry which is preliminary data.</text>
</comment>
<reference evidence="3" key="1">
    <citation type="journal article" date="2019" name="Int. J. Syst. Evol. Microbiol.">
        <title>The Global Catalogue of Microorganisms (GCM) 10K type strain sequencing project: providing services to taxonomists for standard genome sequencing and annotation.</title>
        <authorList>
            <consortium name="The Broad Institute Genomics Platform"/>
            <consortium name="The Broad Institute Genome Sequencing Center for Infectious Disease"/>
            <person name="Wu L."/>
            <person name="Ma J."/>
        </authorList>
    </citation>
    <scope>NUCLEOTIDE SEQUENCE [LARGE SCALE GENOMIC DNA]</scope>
    <source>
        <strain evidence="3">JCM 6307</strain>
    </source>
</reference>
<accession>A0ABN3KUR8</accession>
<feature type="compositionally biased region" description="Low complexity" evidence="1">
    <location>
        <begin position="189"/>
        <end position="214"/>
    </location>
</feature>